<organism evidence="6">
    <name type="scientific">Myoviridae sp. ctQQg4</name>
    <dbReference type="NCBI Taxonomy" id="2827686"/>
    <lineage>
        <taxon>Viruses</taxon>
        <taxon>Duplodnaviria</taxon>
        <taxon>Heunggongvirae</taxon>
        <taxon>Uroviricota</taxon>
        <taxon>Caudoviricetes</taxon>
    </lineage>
</organism>
<dbReference type="Gene3D" id="3.40.50.150">
    <property type="entry name" value="Vaccinia Virus protein VP39"/>
    <property type="match status" value="1"/>
</dbReference>
<dbReference type="InterPro" id="IPR001525">
    <property type="entry name" value="C5_MeTfrase"/>
</dbReference>
<name>A0A8S5T8C2_9CAUD</name>
<reference evidence="6" key="1">
    <citation type="journal article" date="2021" name="Proc. Natl. Acad. Sci. U.S.A.">
        <title>A Catalog of Tens of Thousands of Viruses from Human Metagenomes Reveals Hidden Associations with Chronic Diseases.</title>
        <authorList>
            <person name="Tisza M.J."/>
            <person name="Buck C.B."/>
        </authorList>
    </citation>
    <scope>NUCLEOTIDE SEQUENCE</scope>
    <source>
        <strain evidence="6">CtQQg4</strain>
    </source>
</reference>
<evidence type="ECO:0000256" key="3">
    <source>
        <dbReference type="ARBA" id="ARBA00022691"/>
    </source>
</evidence>
<dbReference type="SUPFAM" id="SSF53335">
    <property type="entry name" value="S-adenosyl-L-methionine-dependent methyltransferases"/>
    <property type="match status" value="1"/>
</dbReference>
<evidence type="ECO:0000256" key="1">
    <source>
        <dbReference type="ARBA" id="ARBA00022603"/>
    </source>
</evidence>
<accession>A0A8S5T8C2</accession>
<dbReference type="InterPro" id="IPR050750">
    <property type="entry name" value="C5-MTase"/>
</dbReference>
<dbReference type="GO" id="GO:0008168">
    <property type="term" value="F:methyltransferase activity"/>
    <property type="evidence" value="ECO:0007669"/>
    <property type="project" value="UniProtKB-KW"/>
</dbReference>
<protein>
    <submittedName>
        <fullName evidence="6">Cytosine specific methyltransferase</fullName>
    </submittedName>
</protein>
<evidence type="ECO:0000313" key="6">
    <source>
        <dbReference type="EMBL" id="DAF59368.1"/>
    </source>
</evidence>
<dbReference type="PROSITE" id="PS51679">
    <property type="entry name" value="SAM_MT_C5"/>
    <property type="match status" value="1"/>
</dbReference>
<sequence length="177" mass="20239">MKFLDFFSGIGGFHSGLELAGMECIGWCEFDKFAQASYKAMYDTDNLWFGSDVTKVKGKDLPKADLWTFGFPCQDISIAGKQEGIKEETRSGLFYEIMRLLDECEENKPQWLVCENVKNLLSIDGGGFLNVVGEMAERGYSIELKVYNSKNYGVPQNRERIYIVGYYGTPRRRWITT</sequence>
<evidence type="ECO:0000256" key="2">
    <source>
        <dbReference type="ARBA" id="ARBA00022679"/>
    </source>
</evidence>
<dbReference type="GO" id="GO:0032259">
    <property type="term" value="P:methylation"/>
    <property type="evidence" value="ECO:0007669"/>
    <property type="project" value="UniProtKB-KW"/>
</dbReference>
<keyword evidence="2 4" id="KW-0808">Transferase</keyword>
<dbReference type="NCBIfam" id="TIGR00675">
    <property type="entry name" value="dcm"/>
    <property type="match status" value="1"/>
</dbReference>
<dbReference type="Pfam" id="PF00145">
    <property type="entry name" value="DNA_methylase"/>
    <property type="match status" value="1"/>
</dbReference>
<keyword evidence="3 4" id="KW-0949">S-adenosyl-L-methionine</keyword>
<feature type="active site" evidence="4">
    <location>
        <position position="73"/>
    </location>
</feature>
<proteinExistence type="inferred from homology"/>
<evidence type="ECO:0000256" key="5">
    <source>
        <dbReference type="RuleBase" id="RU000416"/>
    </source>
</evidence>
<dbReference type="PANTHER" id="PTHR46098:SF1">
    <property type="entry name" value="TRNA (CYTOSINE(38)-C(5))-METHYLTRANSFERASE"/>
    <property type="match status" value="1"/>
</dbReference>
<dbReference type="PANTHER" id="PTHR46098">
    <property type="entry name" value="TRNA (CYTOSINE(38)-C(5))-METHYLTRANSFERASE"/>
    <property type="match status" value="1"/>
</dbReference>
<dbReference type="EMBL" id="BK032769">
    <property type="protein sequence ID" value="DAF59368.1"/>
    <property type="molecule type" value="Genomic_DNA"/>
</dbReference>
<dbReference type="PRINTS" id="PR00105">
    <property type="entry name" value="C5METTRFRASE"/>
</dbReference>
<comment type="similarity">
    <text evidence="4 5">Belongs to the class I-like SAM-binding methyltransferase superfamily. C5-methyltransferase family.</text>
</comment>
<dbReference type="InterPro" id="IPR029063">
    <property type="entry name" value="SAM-dependent_MTases_sf"/>
</dbReference>
<evidence type="ECO:0000256" key="4">
    <source>
        <dbReference type="PROSITE-ProRule" id="PRU01016"/>
    </source>
</evidence>
<keyword evidence="1 4" id="KW-0489">Methyltransferase</keyword>